<dbReference type="Pfam" id="PF01553">
    <property type="entry name" value="Acyltransferase"/>
    <property type="match status" value="1"/>
</dbReference>
<keyword evidence="4" id="KW-0812">Transmembrane</keyword>
<name>A0A5J6MQE0_9PROT</name>
<comment type="pathway">
    <text evidence="1">Lipid metabolism.</text>
</comment>
<feature type="transmembrane region" description="Helical" evidence="4">
    <location>
        <begin position="102"/>
        <end position="119"/>
    </location>
</feature>
<dbReference type="GO" id="GO:0006654">
    <property type="term" value="P:phosphatidic acid biosynthetic process"/>
    <property type="evidence" value="ECO:0007669"/>
    <property type="project" value="TreeGrafter"/>
</dbReference>
<proteinExistence type="predicted"/>
<dbReference type="InterPro" id="IPR002123">
    <property type="entry name" value="Plipid/glycerol_acylTrfase"/>
</dbReference>
<dbReference type="GO" id="GO:0003841">
    <property type="term" value="F:1-acylglycerol-3-phosphate O-acyltransferase activity"/>
    <property type="evidence" value="ECO:0007669"/>
    <property type="project" value="TreeGrafter"/>
</dbReference>
<feature type="transmembrane region" description="Helical" evidence="4">
    <location>
        <begin position="34"/>
        <end position="50"/>
    </location>
</feature>
<accession>A0A5J6MQE0</accession>
<dbReference type="KEGG" id="htq:FRZ44_46500"/>
<dbReference type="AlphaFoldDB" id="A0A5J6MQE0"/>
<feature type="domain" description="Phospholipid/glycerol acyltransferase" evidence="5">
    <location>
        <begin position="71"/>
        <end position="185"/>
    </location>
</feature>
<evidence type="ECO:0000256" key="3">
    <source>
        <dbReference type="ARBA" id="ARBA00023315"/>
    </source>
</evidence>
<dbReference type="OrthoDB" id="5290997at2"/>
<gene>
    <name evidence="6" type="primary">plsC</name>
    <name evidence="6" type="ORF">FRZ44_46500</name>
</gene>
<dbReference type="SUPFAM" id="SSF69593">
    <property type="entry name" value="Glycerol-3-phosphate (1)-acyltransferase"/>
    <property type="match status" value="1"/>
</dbReference>
<evidence type="ECO:0000259" key="5">
    <source>
        <dbReference type="SMART" id="SM00563"/>
    </source>
</evidence>
<dbReference type="PANTHER" id="PTHR10434:SF40">
    <property type="entry name" value="1-ACYL-SN-GLYCEROL-3-PHOSPHATE ACYLTRANSFERASE"/>
    <property type="match status" value="1"/>
</dbReference>
<dbReference type="SMART" id="SM00563">
    <property type="entry name" value="PlsC"/>
    <property type="match status" value="1"/>
</dbReference>
<dbReference type="RefSeq" id="WP_151179408.1">
    <property type="nucleotide sequence ID" value="NZ_CP042906.1"/>
</dbReference>
<keyword evidence="3 6" id="KW-0012">Acyltransferase</keyword>
<evidence type="ECO:0000256" key="2">
    <source>
        <dbReference type="ARBA" id="ARBA00022679"/>
    </source>
</evidence>
<evidence type="ECO:0000256" key="1">
    <source>
        <dbReference type="ARBA" id="ARBA00005189"/>
    </source>
</evidence>
<keyword evidence="2 6" id="KW-0808">Transferase</keyword>
<dbReference type="PANTHER" id="PTHR10434">
    <property type="entry name" value="1-ACYL-SN-GLYCEROL-3-PHOSPHATE ACYLTRANSFERASE"/>
    <property type="match status" value="1"/>
</dbReference>
<keyword evidence="7" id="KW-1185">Reference proteome</keyword>
<dbReference type="EMBL" id="CP042906">
    <property type="protein sequence ID" value="QEX19337.1"/>
    <property type="molecule type" value="Genomic_DNA"/>
</dbReference>
<sequence>MAHLRALLFNLLFYLLTALLAIVGLPTLLFGPDAVYALCRLWVGITLWLLRSLTGLDHRILGRERLPAEPVIFAVKHQSSWETLALAMILDRPIYVLKRELIWIPIFGLYLLGSGALAVDRGAGARALRQLIRGAERAARSGRPFLIFPEGTRTAPGEHRPYQPGIAALYDKLDRPVVPVALNSGVFWGRRSFLKKPGRITVEFLDPIPAGLDRRRFMKELETRIEGASQRLLEAPPAPAE</sequence>
<reference evidence="6 7" key="1">
    <citation type="submission" date="2019-08" db="EMBL/GenBank/DDBJ databases">
        <title>Hyperibacter terrae gen. nov., sp. nov. and Hyperibacter viscosus sp. nov., two new members in the family Rhodospirillaceae isolated from the rhizosphere of Hypericum perforatum.</title>
        <authorList>
            <person name="Noviana Z."/>
        </authorList>
    </citation>
    <scope>NUCLEOTIDE SEQUENCE [LARGE SCALE GENOMIC DNA]</scope>
    <source>
        <strain evidence="6 7">R5913</strain>
    </source>
</reference>
<keyword evidence="4" id="KW-1133">Transmembrane helix</keyword>
<feature type="transmembrane region" description="Helical" evidence="4">
    <location>
        <begin position="7"/>
        <end position="28"/>
    </location>
</feature>
<dbReference type="CDD" id="cd07989">
    <property type="entry name" value="LPLAT_AGPAT-like"/>
    <property type="match status" value="1"/>
</dbReference>
<organism evidence="6 7">
    <name type="scientific">Hypericibacter terrae</name>
    <dbReference type="NCBI Taxonomy" id="2602015"/>
    <lineage>
        <taxon>Bacteria</taxon>
        <taxon>Pseudomonadati</taxon>
        <taxon>Pseudomonadota</taxon>
        <taxon>Alphaproteobacteria</taxon>
        <taxon>Rhodospirillales</taxon>
        <taxon>Dongiaceae</taxon>
        <taxon>Hypericibacter</taxon>
    </lineage>
</organism>
<evidence type="ECO:0000256" key="4">
    <source>
        <dbReference type="SAM" id="Phobius"/>
    </source>
</evidence>
<protein>
    <submittedName>
        <fullName evidence="6">1-acyl-sn-glycerol-3-phosphate acyltransferase</fullName>
    </submittedName>
</protein>
<evidence type="ECO:0000313" key="6">
    <source>
        <dbReference type="EMBL" id="QEX19337.1"/>
    </source>
</evidence>
<evidence type="ECO:0000313" key="7">
    <source>
        <dbReference type="Proteomes" id="UP000326202"/>
    </source>
</evidence>
<keyword evidence="4" id="KW-0472">Membrane</keyword>
<dbReference type="Proteomes" id="UP000326202">
    <property type="component" value="Chromosome"/>
</dbReference>